<dbReference type="EMBL" id="JAGFNK010000009">
    <property type="protein sequence ID" value="KAI9512389.1"/>
    <property type="molecule type" value="Genomic_DNA"/>
</dbReference>
<keyword evidence="2" id="KW-1185">Reference proteome</keyword>
<gene>
    <name evidence="1" type="ORF">F5148DRAFT_1273703</name>
</gene>
<organism evidence="1 2">
    <name type="scientific">Russula earlei</name>
    <dbReference type="NCBI Taxonomy" id="71964"/>
    <lineage>
        <taxon>Eukaryota</taxon>
        <taxon>Fungi</taxon>
        <taxon>Dikarya</taxon>
        <taxon>Basidiomycota</taxon>
        <taxon>Agaricomycotina</taxon>
        <taxon>Agaricomycetes</taxon>
        <taxon>Russulales</taxon>
        <taxon>Russulaceae</taxon>
        <taxon>Russula</taxon>
    </lineage>
</organism>
<evidence type="ECO:0000313" key="1">
    <source>
        <dbReference type="EMBL" id="KAI9512389.1"/>
    </source>
</evidence>
<comment type="caution">
    <text evidence="1">The sequence shown here is derived from an EMBL/GenBank/DDBJ whole genome shotgun (WGS) entry which is preliminary data.</text>
</comment>
<sequence length="412" mass="44907">MPPRPRPRPANRQAGDQAQRAVSPVTQAAPLAKTDRESELDKGDELFLRNRNRTAKDWKKASPPIIFCILRKTDFCILEQAVQSSDGEEVSDASHGTPKKRRKTRQEDDSDLPRWTRQAEISFLASDDESDVEITGASSSEVVDLTSSAVRGNNRPRSRSRSLTPPPELSMQQIQNVRNVVRTALGNLPRPDSPSNEHVDDSMDSIVLDEDLASIAREVRAQVNDVGDLQRGGGPGIVTIKVHWQSHPQNLDGHHDAFHALFEQIATTAGVHTGSLVLTHNGSRVFAADTSALHRVRLAEWSSPPAPGSAEGDGSESDAQSNGDDGDVFKLVIRSGVTKDVTLKVRPTTSCGAIVQAFLKRAGIADKYPAGKKFRKRGPRLMVDGEYMDPETPISEAELEDGDQVEVGGLQQ</sequence>
<reference evidence="1" key="1">
    <citation type="submission" date="2021-03" db="EMBL/GenBank/DDBJ databases">
        <title>Evolutionary priming and transition to the ectomycorrhizal habit in an iconic lineage of mushroom-forming fungi: is preadaptation a requirement?</title>
        <authorList>
            <consortium name="DOE Joint Genome Institute"/>
            <person name="Looney B.P."/>
            <person name="Miyauchi S."/>
            <person name="Morin E."/>
            <person name="Drula E."/>
            <person name="Courty P.E."/>
            <person name="Chicoki N."/>
            <person name="Fauchery L."/>
            <person name="Kohler A."/>
            <person name="Kuo A."/>
            <person name="LaButti K."/>
            <person name="Pangilinan J."/>
            <person name="Lipzen A."/>
            <person name="Riley R."/>
            <person name="Andreopoulos W."/>
            <person name="He G."/>
            <person name="Johnson J."/>
            <person name="Barry K.W."/>
            <person name="Grigoriev I.V."/>
            <person name="Nagy L."/>
            <person name="Hibbett D."/>
            <person name="Henrissat B."/>
            <person name="Matheny P.B."/>
            <person name="Labbe J."/>
            <person name="Martin A.F."/>
        </authorList>
    </citation>
    <scope>NUCLEOTIDE SEQUENCE</scope>
    <source>
        <strain evidence="1">BPL698</strain>
    </source>
</reference>
<proteinExistence type="predicted"/>
<protein>
    <submittedName>
        <fullName evidence="1">Uncharacterized protein</fullName>
    </submittedName>
</protein>
<accession>A0ACC0UKX7</accession>
<name>A0ACC0UKX7_9AGAM</name>
<evidence type="ECO:0000313" key="2">
    <source>
        <dbReference type="Proteomes" id="UP001207468"/>
    </source>
</evidence>
<dbReference type="Proteomes" id="UP001207468">
    <property type="component" value="Unassembled WGS sequence"/>
</dbReference>